<evidence type="ECO:0000313" key="2">
    <source>
        <dbReference type="Proteomes" id="UP000249396"/>
    </source>
</evidence>
<dbReference type="EMBL" id="QJPH01000544">
    <property type="protein sequence ID" value="PZN70744.1"/>
    <property type="molecule type" value="Genomic_DNA"/>
</dbReference>
<accession>A0A2W4SAC7</accession>
<proteinExistence type="predicted"/>
<dbReference type="AlphaFoldDB" id="A0A2W4SAC7"/>
<gene>
    <name evidence="1" type="ORF">DM484_28000</name>
</gene>
<name>A0A2W4SAC7_9GAMM</name>
<dbReference type="Proteomes" id="UP000249396">
    <property type="component" value="Unassembled WGS sequence"/>
</dbReference>
<sequence length="92" mass="11017">MSGGHFDYKESYLTYIAEQLEQDIKYNNIHYDEAVGKEYEKRYGYQLEPKTIAFLQKVADQLYYLHDILREYDHSVSGDSSEDSFQERFNIK</sequence>
<protein>
    <submittedName>
        <fullName evidence="1">Uncharacterized protein</fullName>
    </submittedName>
</protein>
<evidence type="ECO:0000313" key="1">
    <source>
        <dbReference type="EMBL" id="PZN70744.1"/>
    </source>
</evidence>
<organism evidence="1 2">
    <name type="scientific">Candidatus Methylumidiphilus alinenensis</name>
    <dbReference type="NCBI Taxonomy" id="2202197"/>
    <lineage>
        <taxon>Bacteria</taxon>
        <taxon>Pseudomonadati</taxon>
        <taxon>Pseudomonadota</taxon>
        <taxon>Gammaproteobacteria</taxon>
        <taxon>Methylococcales</taxon>
        <taxon>Candidatus Methylumidiphilus</taxon>
    </lineage>
</organism>
<comment type="caution">
    <text evidence="1">The sequence shown here is derived from an EMBL/GenBank/DDBJ whole genome shotgun (WGS) entry which is preliminary data.</text>
</comment>
<reference evidence="1 2" key="1">
    <citation type="journal article" date="2018" name="Aquat. Microb. Ecol.">
        <title>Gammaproteobacterial methanotrophs dominate.</title>
        <authorList>
            <person name="Rissanen A.J."/>
            <person name="Saarenheimo J."/>
            <person name="Tiirola M."/>
            <person name="Peura S."/>
            <person name="Aalto S.L."/>
            <person name="Karvinen A."/>
            <person name="Nykanen H."/>
        </authorList>
    </citation>
    <scope>NUCLEOTIDE SEQUENCE [LARGE SCALE GENOMIC DNA]</scope>
    <source>
        <strain evidence="1">AMbin10</strain>
    </source>
</reference>